<accession>A0A4V3CT37</accession>
<gene>
    <name evidence="1" type="ORF">DES47_105444</name>
</gene>
<evidence type="ECO:0000313" key="2">
    <source>
        <dbReference type="Proteomes" id="UP000295361"/>
    </source>
</evidence>
<dbReference type="Proteomes" id="UP000295361">
    <property type="component" value="Unassembled WGS sequence"/>
</dbReference>
<dbReference type="RefSeq" id="WP_133702602.1">
    <property type="nucleotide sequence ID" value="NZ_SNXS01000005.1"/>
</dbReference>
<evidence type="ECO:0000313" key="1">
    <source>
        <dbReference type="EMBL" id="TDP63438.1"/>
    </source>
</evidence>
<dbReference type="OrthoDB" id="5885326at2"/>
<organism evidence="1 2">
    <name type="scientific">Roseateles toxinivorans</name>
    <dbReference type="NCBI Taxonomy" id="270368"/>
    <lineage>
        <taxon>Bacteria</taxon>
        <taxon>Pseudomonadati</taxon>
        <taxon>Pseudomonadota</taxon>
        <taxon>Betaproteobacteria</taxon>
        <taxon>Burkholderiales</taxon>
        <taxon>Sphaerotilaceae</taxon>
        <taxon>Roseateles</taxon>
    </lineage>
</organism>
<dbReference type="AlphaFoldDB" id="A0A4V3CT37"/>
<comment type="caution">
    <text evidence="1">The sequence shown here is derived from an EMBL/GenBank/DDBJ whole genome shotgun (WGS) entry which is preliminary data.</text>
</comment>
<protein>
    <submittedName>
        <fullName evidence="1">Uncharacterized protein</fullName>
    </submittedName>
</protein>
<name>A0A4V3CT37_9BURK</name>
<proteinExistence type="predicted"/>
<reference evidence="1 2" key="1">
    <citation type="submission" date="2019-03" db="EMBL/GenBank/DDBJ databases">
        <title>Genomic Encyclopedia of Type Strains, Phase IV (KMG-IV): sequencing the most valuable type-strain genomes for metagenomic binning, comparative biology and taxonomic classification.</title>
        <authorList>
            <person name="Goeker M."/>
        </authorList>
    </citation>
    <scope>NUCLEOTIDE SEQUENCE [LARGE SCALE GENOMIC DNA]</scope>
    <source>
        <strain evidence="1 2">DSM 16998</strain>
    </source>
</reference>
<keyword evidence="2" id="KW-1185">Reference proteome</keyword>
<dbReference type="InParanoid" id="A0A4V3CT37"/>
<sequence length="294" mass="31462">MTTTLRTWLDQSWDQHPDQPQALADRLAEAIALLDDGTAPAEELARFGEHLLLGHLDQAQALRDFIAAMQPVAGRDEAVARVLQRAALGLVLAGHGEGPGPELPADEQLRALGQAMLAHTRRADRSGAQALLDRAQSLAAQANELKCWRALAIVTNNLAGDLRYYREQATAAADPQADALMLKAAALARTHWATVGGWMEVERADYQLALCHAAAGQGEQALQHAQACLAGCEANGADAYELFFAHEALALAQAALLRQQRALMRACLPGIDDQSSRAYAEATLARLEAGISKV</sequence>
<dbReference type="EMBL" id="SNXS01000005">
    <property type="protein sequence ID" value="TDP63438.1"/>
    <property type="molecule type" value="Genomic_DNA"/>
</dbReference>